<dbReference type="EMBL" id="CBTN010000001">
    <property type="protein sequence ID" value="CDH48543.1"/>
    <property type="molecule type" value="Genomic_DNA"/>
</dbReference>
<accession>A0A068REI5</accession>
<comment type="caution">
    <text evidence="1">The sequence shown here is derived from an EMBL/GenBank/DDBJ whole genome shotgun (WGS) entry which is preliminary data.</text>
</comment>
<gene>
    <name evidence="1" type="ORF">LCOR_00319.1</name>
</gene>
<dbReference type="Proteomes" id="UP000027586">
    <property type="component" value="Unassembled WGS sequence"/>
</dbReference>
<organism evidence="1 2">
    <name type="scientific">Lichtheimia corymbifera JMRC:FSU:9682</name>
    <dbReference type="NCBI Taxonomy" id="1263082"/>
    <lineage>
        <taxon>Eukaryota</taxon>
        <taxon>Fungi</taxon>
        <taxon>Fungi incertae sedis</taxon>
        <taxon>Mucoromycota</taxon>
        <taxon>Mucoromycotina</taxon>
        <taxon>Mucoromycetes</taxon>
        <taxon>Mucorales</taxon>
        <taxon>Lichtheimiaceae</taxon>
        <taxon>Lichtheimia</taxon>
    </lineage>
</organism>
<keyword evidence="2" id="KW-1185">Reference proteome</keyword>
<protein>
    <submittedName>
        <fullName evidence="1">Uncharacterized protein</fullName>
    </submittedName>
</protein>
<dbReference type="VEuPathDB" id="FungiDB:LCOR_00319.1"/>
<dbReference type="OrthoDB" id="2246311at2759"/>
<dbReference type="AlphaFoldDB" id="A0A068REI5"/>
<name>A0A068REI5_9FUNG</name>
<evidence type="ECO:0000313" key="2">
    <source>
        <dbReference type="Proteomes" id="UP000027586"/>
    </source>
</evidence>
<evidence type="ECO:0000313" key="1">
    <source>
        <dbReference type="EMBL" id="CDH48543.1"/>
    </source>
</evidence>
<reference evidence="1" key="1">
    <citation type="submission" date="2013-08" db="EMBL/GenBank/DDBJ databases">
        <title>Gene expansion shapes genome architecture in the human pathogen Lichtheimia corymbifera: an evolutionary genomics analysis in the ancient terrestrial Mucorales (Mucoromycotina).</title>
        <authorList>
            <person name="Schwartze V.U."/>
            <person name="Winter S."/>
            <person name="Shelest E."/>
            <person name="Marcet-Houben M."/>
            <person name="Horn F."/>
            <person name="Wehner S."/>
            <person name="Hoffmann K."/>
            <person name="Riege K."/>
            <person name="Sammeth M."/>
            <person name="Nowrousian M."/>
            <person name="Valiante V."/>
            <person name="Linde J."/>
            <person name="Jacobsen I.D."/>
            <person name="Marz M."/>
            <person name="Brakhage A.A."/>
            <person name="Gabaldon T."/>
            <person name="Bocker S."/>
            <person name="Voigt K."/>
        </authorList>
    </citation>
    <scope>NUCLEOTIDE SEQUENCE [LARGE SCALE GENOMIC DNA]</scope>
    <source>
        <strain evidence="1">FSU 9682</strain>
    </source>
</reference>
<proteinExistence type="predicted"/>
<sequence>MLTGLGGLDIPDCRFTARPFPFIDLYPWKDTVSTRVDAIDQLQLYMNTVLPIVTVSFSSWVSSVGFADFLHHNGLSFQEGNRYLQYVDEIRRRHEEIFRRQPPTVREVDHADQREFALENIQQHGIAEGMPYSEQRRNQVRRLWRLNKSALHIHTDRDDMGLWEDWALGLAQGTSFFASAMRHVSMMVHHPLHNAFQQVAPIDADSRGLWLNKPEAWCSLTLGSLYKRRVSIACTYVTYK</sequence>